<evidence type="ECO:0000313" key="2">
    <source>
        <dbReference type="EMBL" id="OLS03120.1"/>
    </source>
</evidence>
<dbReference type="PANTHER" id="PTHR30619:SF7">
    <property type="entry name" value="BETA-LACTAMASE DOMAIN PROTEIN"/>
    <property type="match status" value="1"/>
</dbReference>
<reference evidence="2 3" key="1">
    <citation type="submission" date="2016-02" db="EMBL/GenBank/DDBJ databases">
        <title>Genome sequence of Tissierella creatinophila DSM 6911.</title>
        <authorList>
            <person name="Poehlein A."/>
            <person name="Daniel R."/>
        </authorList>
    </citation>
    <scope>NUCLEOTIDE SEQUENCE [LARGE SCALE GENOMIC DNA]</scope>
    <source>
        <strain evidence="2 3">DSM 6911</strain>
    </source>
</reference>
<dbReference type="SMART" id="SM00849">
    <property type="entry name" value="Lactamase_B"/>
    <property type="match status" value="1"/>
</dbReference>
<dbReference type="Gene3D" id="3.60.15.10">
    <property type="entry name" value="Ribonuclease Z/Hydroxyacylglutathione hydrolase-like"/>
    <property type="match status" value="1"/>
</dbReference>
<dbReference type="EC" id="3.1.26.11" evidence="2"/>
<dbReference type="OrthoDB" id="9761531at2"/>
<proteinExistence type="predicted"/>
<dbReference type="InterPro" id="IPR036866">
    <property type="entry name" value="RibonucZ/Hydroxyglut_hydro"/>
</dbReference>
<sequence length="318" mass="35395">MKRIVTLLLSLGLLFAIVYSPDMIAKELKMNLEVHLIDIGQGDSILIKSDGENMLIDAGTRSSSETVVNYLIEQGVKDLKYVVGTHPHEDHIGGLIAVLDNFNVENIMLPNVLNSTRIFEDLLDTIEKEGLKIEKPVPLNTIALGNAELTVLAPNSDKYKLVNDYSIVLKLEHGDNSFLFTGDAEKTSEKEMLEAHKSILKADVLKAGHHGSYTSSSNEFLDAVDPEYAIMSLASENTYGHPHKSTLENFDKRGLKVYRTDIDGSIVIKSDGENIEFIKKIVAKGYKELYVALEKNLKNIKDSFIIKYITAKVNPENM</sequence>
<feature type="domain" description="Metallo-beta-lactamase" evidence="1">
    <location>
        <begin position="41"/>
        <end position="235"/>
    </location>
</feature>
<accession>A0A1U7M790</accession>
<comment type="caution">
    <text evidence="2">The sequence shown here is derived from an EMBL/GenBank/DDBJ whole genome shotgun (WGS) entry which is preliminary data.</text>
</comment>
<dbReference type="SUPFAM" id="SSF56281">
    <property type="entry name" value="Metallo-hydrolase/oxidoreductase"/>
    <property type="match status" value="1"/>
</dbReference>
<keyword evidence="3" id="KW-1185">Reference proteome</keyword>
<organism evidence="2 3">
    <name type="scientific">Tissierella creatinophila DSM 6911</name>
    <dbReference type="NCBI Taxonomy" id="1123403"/>
    <lineage>
        <taxon>Bacteria</taxon>
        <taxon>Bacillati</taxon>
        <taxon>Bacillota</taxon>
        <taxon>Tissierellia</taxon>
        <taxon>Tissierellales</taxon>
        <taxon>Tissierellaceae</taxon>
        <taxon>Tissierella</taxon>
    </lineage>
</organism>
<keyword evidence="2" id="KW-0378">Hydrolase</keyword>
<evidence type="ECO:0000313" key="3">
    <source>
        <dbReference type="Proteomes" id="UP000186112"/>
    </source>
</evidence>
<dbReference type="InterPro" id="IPR052159">
    <property type="entry name" value="Competence_DNA_uptake"/>
</dbReference>
<dbReference type="PANTHER" id="PTHR30619">
    <property type="entry name" value="DNA INTERNALIZATION/COMPETENCE PROTEIN COMEC/REC2"/>
    <property type="match status" value="1"/>
</dbReference>
<dbReference type="CDD" id="cd07731">
    <property type="entry name" value="ComA-like_MBL-fold"/>
    <property type="match status" value="1"/>
</dbReference>
<dbReference type="RefSeq" id="WP_075725423.1">
    <property type="nucleotide sequence ID" value="NZ_LTDM01000011.1"/>
</dbReference>
<dbReference type="AlphaFoldDB" id="A0A1U7M790"/>
<dbReference type="EMBL" id="LTDM01000011">
    <property type="protein sequence ID" value="OLS03120.1"/>
    <property type="molecule type" value="Genomic_DNA"/>
</dbReference>
<dbReference type="GO" id="GO:0042781">
    <property type="term" value="F:3'-tRNA processing endoribonuclease activity"/>
    <property type="evidence" value="ECO:0007669"/>
    <property type="project" value="UniProtKB-EC"/>
</dbReference>
<name>A0A1U7M790_TISCR</name>
<dbReference type="Pfam" id="PF00753">
    <property type="entry name" value="Lactamase_B"/>
    <property type="match status" value="1"/>
</dbReference>
<dbReference type="InterPro" id="IPR035681">
    <property type="entry name" value="ComA-like_MBL"/>
</dbReference>
<gene>
    <name evidence="2" type="primary">rbn_2</name>
    <name evidence="2" type="ORF">TICRE_08210</name>
</gene>
<protein>
    <submittedName>
        <fullName evidence="2">Ribonuclease BN</fullName>
        <ecNumber evidence="2">3.1.26.11</ecNumber>
    </submittedName>
</protein>
<dbReference type="InterPro" id="IPR001279">
    <property type="entry name" value="Metallo-B-lactamas"/>
</dbReference>
<evidence type="ECO:0000259" key="1">
    <source>
        <dbReference type="SMART" id="SM00849"/>
    </source>
</evidence>
<dbReference type="Proteomes" id="UP000186112">
    <property type="component" value="Unassembled WGS sequence"/>
</dbReference>